<keyword evidence="2 5" id="KW-0812">Transmembrane</keyword>
<keyword evidence="8" id="KW-1185">Reference proteome</keyword>
<gene>
    <name evidence="7" type="ORF">ACFFJC_16930</name>
</gene>
<evidence type="ECO:0000256" key="1">
    <source>
        <dbReference type="ARBA" id="ARBA00004167"/>
    </source>
</evidence>
<dbReference type="RefSeq" id="WP_379488683.1">
    <property type="nucleotide sequence ID" value="NZ_JBHLWK010000021.1"/>
</dbReference>
<name>A0ABV6D014_9SPHN</name>
<comment type="subcellular location">
    <subcellularLocation>
        <location evidence="1">Membrane</location>
        <topology evidence="1">Single-pass membrane protein</topology>
    </subcellularLocation>
</comment>
<feature type="transmembrane region" description="Helical" evidence="5">
    <location>
        <begin position="21"/>
        <end position="44"/>
    </location>
</feature>
<dbReference type="EMBL" id="JBHLWK010000021">
    <property type="protein sequence ID" value="MFC0205952.1"/>
    <property type="molecule type" value="Genomic_DNA"/>
</dbReference>
<evidence type="ECO:0000256" key="4">
    <source>
        <dbReference type="ARBA" id="ARBA00023136"/>
    </source>
</evidence>
<organism evidence="7 8">
    <name type="scientific">Novosphingobium soli</name>
    <dbReference type="NCBI Taxonomy" id="574956"/>
    <lineage>
        <taxon>Bacteria</taxon>
        <taxon>Pseudomonadati</taxon>
        <taxon>Pseudomonadota</taxon>
        <taxon>Alphaproteobacteria</taxon>
        <taxon>Sphingomonadales</taxon>
        <taxon>Sphingomonadaceae</taxon>
        <taxon>Novosphingobium</taxon>
    </lineage>
</organism>
<reference evidence="7 8" key="1">
    <citation type="submission" date="2024-09" db="EMBL/GenBank/DDBJ databases">
        <authorList>
            <person name="Sun Q."/>
            <person name="Mori K."/>
        </authorList>
    </citation>
    <scope>NUCLEOTIDE SEQUENCE [LARGE SCALE GENOMIC DNA]</scope>
    <source>
        <strain evidence="7 8">CCM 7706</strain>
    </source>
</reference>
<feature type="domain" description="TonB C-terminal" evidence="6">
    <location>
        <begin position="137"/>
        <end position="231"/>
    </location>
</feature>
<dbReference type="Gene3D" id="3.30.1150.10">
    <property type="match status" value="1"/>
</dbReference>
<evidence type="ECO:0000256" key="5">
    <source>
        <dbReference type="SAM" id="Phobius"/>
    </source>
</evidence>
<comment type="caution">
    <text evidence="7">The sequence shown here is derived from an EMBL/GenBank/DDBJ whole genome shotgun (WGS) entry which is preliminary data.</text>
</comment>
<keyword evidence="4 5" id="KW-0472">Membrane</keyword>
<evidence type="ECO:0000259" key="6">
    <source>
        <dbReference type="PROSITE" id="PS52015"/>
    </source>
</evidence>
<dbReference type="SUPFAM" id="SSF74653">
    <property type="entry name" value="TolA/TonB C-terminal domain"/>
    <property type="match status" value="1"/>
</dbReference>
<dbReference type="PROSITE" id="PS52015">
    <property type="entry name" value="TONB_CTD"/>
    <property type="match status" value="1"/>
</dbReference>
<dbReference type="InterPro" id="IPR037682">
    <property type="entry name" value="TonB_C"/>
</dbReference>
<dbReference type="InterPro" id="IPR006260">
    <property type="entry name" value="TonB/TolA_C"/>
</dbReference>
<sequence length="231" mass="24489">MSYVDRNSGGDNARRNKALTGGVVALIQGGLALALVNGLAVNFFPPDKPRHLPTHLYPTQPIPPELVESAELPQQPATQQAQPRVPERRLALDPDPVFTGVVVDPVLPTGGVEGGQDLVIEPVLPSDPPARFAPRAARPRGDAARWVTTEDYPTADIRAGHTGTVRFRLSIDASGRVSGCTVTQSSGFPGLDAATCRNVAKRARFDAASDATGEKVGGTYEGTIRWVIPND</sequence>
<dbReference type="Proteomes" id="UP001589798">
    <property type="component" value="Unassembled WGS sequence"/>
</dbReference>
<dbReference type="Pfam" id="PF03544">
    <property type="entry name" value="TonB_C"/>
    <property type="match status" value="1"/>
</dbReference>
<evidence type="ECO:0000313" key="8">
    <source>
        <dbReference type="Proteomes" id="UP001589798"/>
    </source>
</evidence>
<dbReference type="NCBIfam" id="TIGR01352">
    <property type="entry name" value="tonB_Cterm"/>
    <property type="match status" value="1"/>
</dbReference>
<protein>
    <submittedName>
        <fullName evidence="7">TonB family protein</fullName>
    </submittedName>
</protein>
<proteinExistence type="predicted"/>
<evidence type="ECO:0000256" key="3">
    <source>
        <dbReference type="ARBA" id="ARBA00022989"/>
    </source>
</evidence>
<evidence type="ECO:0000313" key="7">
    <source>
        <dbReference type="EMBL" id="MFC0205952.1"/>
    </source>
</evidence>
<keyword evidence="3 5" id="KW-1133">Transmembrane helix</keyword>
<evidence type="ECO:0000256" key="2">
    <source>
        <dbReference type="ARBA" id="ARBA00022692"/>
    </source>
</evidence>
<accession>A0ABV6D014</accession>